<dbReference type="InterPro" id="IPR046531">
    <property type="entry name" value="DUF6596"/>
</dbReference>
<dbReference type="Pfam" id="PF08281">
    <property type="entry name" value="Sigma70_r4_2"/>
    <property type="match status" value="1"/>
</dbReference>
<comment type="similarity">
    <text evidence="1">Belongs to the sigma-70 factor family. ECF subfamily.</text>
</comment>
<dbReference type="InterPro" id="IPR013325">
    <property type="entry name" value="RNA_pol_sigma_r2"/>
</dbReference>
<feature type="domain" description="RNA polymerase sigma-70 region 2" evidence="6">
    <location>
        <begin position="44"/>
        <end position="103"/>
    </location>
</feature>
<keyword evidence="2" id="KW-0805">Transcription regulation</keyword>
<dbReference type="InterPro" id="IPR007627">
    <property type="entry name" value="RNA_pol_sigma70_r2"/>
</dbReference>
<dbReference type="InterPro" id="IPR014284">
    <property type="entry name" value="RNA_pol_sigma-70_dom"/>
</dbReference>
<comment type="caution">
    <text evidence="9">The sequence shown here is derived from an EMBL/GenBank/DDBJ whole genome shotgun (WGS) entry which is preliminary data.</text>
</comment>
<protein>
    <submittedName>
        <fullName evidence="9">Sigma-70 family RNA polymerase sigma factor</fullName>
    </submittedName>
</protein>
<accession>A0ABS7Q8F2</accession>
<dbReference type="Pfam" id="PF20239">
    <property type="entry name" value="DUF6596"/>
    <property type="match status" value="1"/>
</dbReference>
<dbReference type="Proteomes" id="UP000778578">
    <property type="component" value="Unassembled WGS sequence"/>
</dbReference>
<evidence type="ECO:0000259" key="7">
    <source>
        <dbReference type="Pfam" id="PF08281"/>
    </source>
</evidence>
<dbReference type="Pfam" id="PF04542">
    <property type="entry name" value="Sigma70_r2"/>
    <property type="match status" value="1"/>
</dbReference>
<gene>
    <name evidence="9" type="ORF">K7862_17475</name>
</gene>
<feature type="domain" description="RNA polymerase sigma factor 70 region 4 type 2" evidence="7">
    <location>
        <begin position="143"/>
        <end position="194"/>
    </location>
</feature>
<dbReference type="SUPFAM" id="SSF88659">
    <property type="entry name" value="Sigma3 and sigma4 domains of RNA polymerase sigma factors"/>
    <property type="match status" value="1"/>
</dbReference>
<dbReference type="PANTHER" id="PTHR47756:SF2">
    <property type="entry name" value="BLL6612 PROTEIN"/>
    <property type="match status" value="1"/>
</dbReference>
<organism evidence="9 10">
    <name type="scientific">Actinacidiphila acidipaludis</name>
    <dbReference type="NCBI Taxonomy" id="2873382"/>
    <lineage>
        <taxon>Bacteria</taxon>
        <taxon>Bacillati</taxon>
        <taxon>Actinomycetota</taxon>
        <taxon>Actinomycetes</taxon>
        <taxon>Kitasatosporales</taxon>
        <taxon>Streptomycetaceae</taxon>
        <taxon>Actinacidiphila</taxon>
    </lineage>
</organism>
<dbReference type="EMBL" id="JAINZZ010000019">
    <property type="protein sequence ID" value="MBY8879411.1"/>
    <property type="molecule type" value="Genomic_DNA"/>
</dbReference>
<keyword evidence="3" id="KW-0731">Sigma factor</keyword>
<dbReference type="InterPro" id="IPR036388">
    <property type="entry name" value="WH-like_DNA-bd_sf"/>
</dbReference>
<keyword evidence="4" id="KW-0804">Transcription</keyword>
<evidence type="ECO:0000256" key="3">
    <source>
        <dbReference type="ARBA" id="ARBA00023082"/>
    </source>
</evidence>
<evidence type="ECO:0000259" key="6">
    <source>
        <dbReference type="Pfam" id="PF04542"/>
    </source>
</evidence>
<feature type="domain" description="DUF6596" evidence="8">
    <location>
        <begin position="212"/>
        <end position="311"/>
    </location>
</feature>
<evidence type="ECO:0000259" key="8">
    <source>
        <dbReference type="Pfam" id="PF20239"/>
    </source>
</evidence>
<evidence type="ECO:0000256" key="1">
    <source>
        <dbReference type="ARBA" id="ARBA00010641"/>
    </source>
</evidence>
<proteinExistence type="inferred from homology"/>
<evidence type="ECO:0000256" key="4">
    <source>
        <dbReference type="ARBA" id="ARBA00023163"/>
    </source>
</evidence>
<dbReference type="RefSeq" id="WP_222963538.1">
    <property type="nucleotide sequence ID" value="NZ_JAINZZ010000019.1"/>
</dbReference>
<sequence>MSDGLDGGAAAAGTGGGADPAAGGAPAGRVKEAVARAWTEEWGRVVAAVIARTGDWDLAEECAQDAFERALERWPRDGVPRSPGAWLTTTARNRALDRLRRAANETVKLRQAARLAPGQPATADLAEEAGDGDTVPDDRLRLIFTCCHPALPLPAQVALTLRSLTGLSTAEIARAFLVPEKTMAQRLTRAKNKIRHAGIPFRVPAREVLPERTAAVLAVLYLLFNAGYAPGAAGPDQRRVTAEAIRLARLVAGLMPRQTEAAGLLALMLLHDARAAARTDAAGDLVPLEEQDRTLWDRSRIAEGVRVLEGALALHRPGPYQVQAAVAACHAEAPGPRDTDWKQIALLYAELARMAPGPVVELNRAVAVAMDEGPERGLELVDALASEGELTGYHLLPATRADLLRRLGRPGPAAAAYREALALAPTEAERRFLERRLAEVSAGRPR</sequence>
<dbReference type="Gene3D" id="1.10.1740.10">
    <property type="match status" value="1"/>
</dbReference>
<dbReference type="PANTHER" id="PTHR47756">
    <property type="entry name" value="BLL6612 PROTEIN-RELATED"/>
    <property type="match status" value="1"/>
</dbReference>
<dbReference type="InterPro" id="IPR013324">
    <property type="entry name" value="RNA_pol_sigma_r3/r4-like"/>
</dbReference>
<evidence type="ECO:0000313" key="10">
    <source>
        <dbReference type="Proteomes" id="UP000778578"/>
    </source>
</evidence>
<dbReference type="InterPro" id="IPR013249">
    <property type="entry name" value="RNA_pol_sigma70_r4_t2"/>
</dbReference>
<dbReference type="Gene3D" id="1.10.10.10">
    <property type="entry name" value="Winged helix-like DNA-binding domain superfamily/Winged helix DNA-binding domain"/>
    <property type="match status" value="1"/>
</dbReference>
<dbReference type="NCBIfam" id="TIGR02937">
    <property type="entry name" value="sigma70-ECF"/>
    <property type="match status" value="1"/>
</dbReference>
<evidence type="ECO:0000256" key="5">
    <source>
        <dbReference type="SAM" id="MobiDB-lite"/>
    </source>
</evidence>
<dbReference type="SUPFAM" id="SSF88946">
    <property type="entry name" value="Sigma2 domain of RNA polymerase sigma factors"/>
    <property type="match status" value="1"/>
</dbReference>
<name>A0ABS7Q8F2_9ACTN</name>
<feature type="region of interest" description="Disordered" evidence="5">
    <location>
        <begin position="1"/>
        <end position="26"/>
    </location>
</feature>
<keyword evidence="10" id="KW-1185">Reference proteome</keyword>
<evidence type="ECO:0000313" key="9">
    <source>
        <dbReference type="EMBL" id="MBY8879411.1"/>
    </source>
</evidence>
<evidence type="ECO:0000256" key="2">
    <source>
        <dbReference type="ARBA" id="ARBA00023015"/>
    </source>
</evidence>
<reference evidence="9 10" key="1">
    <citation type="submission" date="2021-08" db="EMBL/GenBank/DDBJ databases">
        <title>WGS of actinomycetes from Thailand.</title>
        <authorList>
            <person name="Thawai C."/>
        </authorList>
    </citation>
    <scope>NUCLEOTIDE SEQUENCE [LARGE SCALE GENOMIC DNA]</scope>
    <source>
        <strain evidence="9 10">PLK6-54</strain>
    </source>
</reference>